<dbReference type="Gene3D" id="3.50.50.60">
    <property type="entry name" value="FAD/NAD(P)-binding domain"/>
    <property type="match status" value="1"/>
</dbReference>
<proteinExistence type="inferred from homology"/>
<dbReference type="InterPro" id="IPR012132">
    <property type="entry name" value="GMC_OxRdtase"/>
</dbReference>
<dbReference type="SUPFAM" id="SSF51905">
    <property type="entry name" value="FAD/NAD(P)-binding domain"/>
    <property type="match status" value="1"/>
</dbReference>
<evidence type="ECO:0000256" key="1">
    <source>
        <dbReference type="ARBA" id="ARBA00010790"/>
    </source>
</evidence>
<dbReference type="Pfam" id="PF00732">
    <property type="entry name" value="GMC_oxred_N"/>
    <property type="match status" value="1"/>
</dbReference>
<protein>
    <recommendedName>
        <fullName evidence="3">Glucose-methanol-choline oxidoreductase N-terminal domain-containing protein</fullName>
    </recommendedName>
</protein>
<keyword evidence="5" id="KW-1185">Reference proteome</keyword>
<dbReference type="InterPro" id="IPR007867">
    <property type="entry name" value="GMC_OxRtase_C"/>
</dbReference>
<comment type="similarity">
    <text evidence="1">Belongs to the GMC oxidoreductase family.</text>
</comment>
<dbReference type="PANTHER" id="PTHR11552:SF154">
    <property type="entry name" value="FI04917P"/>
    <property type="match status" value="1"/>
</dbReference>
<dbReference type="OrthoDB" id="269227at2759"/>
<organism evidence="4 5">
    <name type="scientific">Trichogramma brassicae</name>
    <dbReference type="NCBI Taxonomy" id="86971"/>
    <lineage>
        <taxon>Eukaryota</taxon>
        <taxon>Metazoa</taxon>
        <taxon>Ecdysozoa</taxon>
        <taxon>Arthropoda</taxon>
        <taxon>Hexapoda</taxon>
        <taxon>Insecta</taxon>
        <taxon>Pterygota</taxon>
        <taxon>Neoptera</taxon>
        <taxon>Endopterygota</taxon>
        <taxon>Hymenoptera</taxon>
        <taxon>Apocrita</taxon>
        <taxon>Proctotrupomorpha</taxon>
        <taxon>Chalcidoidea</taxon>
        <taxon>Trichogrammatidae</taxon>
        <taxon>Trichogramma</taxon>
    </lineage>
</organism>
<comment type="cofactor">
    <cofactor evidence="2">
        <name>FAD</name>
        <dbReference type="ChEBI" id="CHEBI:57692"/>
    </cofactor>
</comment>
<dbReference type="PANTHER" id="PTHR11552">
    <property type="entry name" value="GLUCOSE-METHANOL-CHOLINE GMC OXIDOREDUCTASE"/>
    <property type="match status" value="1"/>
</dbReference>
<keyword evidence="2" id="KW-0285">Flavoprotein</keyword>
<accession>A0A6H5IYI3</accession>
<dbReference type="InterPro" id="IPR036188">
    <property type="entry name" value="FAD/NAD-bd_sf"/>
</dbReference>
<feature type="domain" description="Glucose-methanol-choline oxidoreductase N-terminal" evidence="3">
    <location>
        <begin position="327"/>
        <end position="341"/>
    </location>
</feature>
<dbReference type="PIRSF" id="PIRSF000137">
    <property type="entry name" value="Alcohol_oxidase"/>
    <property type="match status" value="1"/>
</dbReference>
<dbReference type="PROSITE" id="PS00624">
    <property type="entry name" value="GMC_OXRED_2"/>
    <property type="match status" value="1"/>
</dbReference>
<feature type="binding site" evidence="2">
    <location>
        <position position="288"/>
    </location>
    <ligand>
        <name>FAD</name>
        <dbReference type="ChEBI" id="CHEBI:57692"/>
    </ligand>
</feature>
<reference evidence="4 5" key="1">
    <citation type="submission" date="2020-02" db="EMBL/GenBank/DDBJ databases">
        <authorList>
            <person name="Ferguson B K."/>
        </authorList>
    </citation>
    <scope>NUCLEOTIDE SEQUENCE [LARGE SCALE GENOMIC DNA]</scope>
</reference>
<sequence>MSPAPFISDGEGGGLSSFRKQHATLYGTSVPSFDKLMMPEDGYDEAVNGPAARAVFPEPTGFLPKEYDFIVVGAGSAGCVVANRLSEISQWKVLLLEAGIDEPLVADVPAFAPALRGSNIDWQYRTTRMKKACRSKRGGRCGWSRGKVMGGSSVLNYMMYIRGNKQDYDEWAALGNEGWSYDEVLPYFKRSEDNENPEVVKESPYYHSTGGYQTVEWFDYIDENAKILINGWQEIGYNLVDPNAEDQLGVVHMQTTSIHGARQSTNGAFIRPIRDKRPNLVIETEAHVTRVVIDRKTKIATGVEYYSTRSGYTKLAVARKEVIVSAGAINSPKILQLSGIGPAKMLRQHKIDLIYDSAVGLNLHDHVTTDGFVIVLSNKTATSKSIKGIERDAYKWLEKQKGPLAATGSLAASAFVQTPFETSHGQPDMQFCFDGTNVQDYVLDPSESGETAVMPLAYYDGINIRPVLLAPRSRGSVTLNRTDPVWGPPLMDPNYFGEDPDLDAMLAAIRMAQDLFQTRAFQENGMRLLDVPLPACRRHRFNSQDYWRCVLMEYTTTLYHPVGTCKMGPRSDPRAVVDPRLRVYGVRGLRVVDASIMPVVVRGNTNAPTIMIGEKASDMIKEDWLDDNYD</sequence>
<dbReference type="Pfam" id="PF05199">
    <property type="entry name" value="GMC_oxred_C"/>
    <property type="match status" value="1"/>
</dbReference>
<dbReference type="SUPFAM" id="SSF54373">
    <property type="entry name" value="FAD-linked reductases, C-terminal domain"/>
    <property type="match status" value="1"/>
</dbReference>
<dbReference type="AlphaFoldDB" id="A0A6H5IYI3"/>
<evidence type="ECO:0000259" key="3">
    <source>
        <dbReference type="PROSITE" id="PS00624"/>
    </source>
</evidence>
<dbReference type="GO" id="GO:0050660">
    <property type="term" value="F:flavin adenine dinucleotide binding"/>
    <property type="evidence" value="ECO:0007669"/>
    <property type="project" value="InterPro"/>
</dbReference>
<evidence type="ECO:0000313" key="5">
    <source>
        <dbReference type="Proteomes" id="UP000479190"/>
    </source>
</evidence>
<dbReference type="Gene3D" id="3.30.560.10">
    <property type="entry name" value="Glucose Oxidase, domain 3"/>
    <property type="match status" value="1"/>
</dbReference>
<keyword evidence="2" id="KW-0274">FAD</keyword>
<evidence type="ECO:0000313" key="4">
    <source>
        <dbReference type="EMBL" id="CAB0043383.1"/>
    </source>
</evidence>
<dbReference type="GO" id="GO:0016614">
    <property type="term" value="F:oxidoreductase activity, acting on CH-OH group of donors"/>
    <property type="evidence" value="ECO:0007669"/>
    <property type="project" value="InterPro"/>
</dbReference>
<feature type="binding site" evidence="2">
    <location>
        <position position="148"/>
    </location>
    <ligand>
        <name>FAD</name>
        <dbReference type="ChEBI" id="CHEBI:57692"/>
    </ligand>
</feature>
<gene>
    <name evidence="4" type="ORF">TBRA_LOCUS14971</name>
</gene>
<dbReference type="EMBL" id="CADCXV010001316">
    <property type="protein sequence ID" value="CAB0043383.1"/>
    <property type="molecule type" value="Genomic_DNA"/>
</dbReference>
<name>A0A6H5IYI3_9HYME</name>
<dbReference type="Proteomes" id="UP000479190">
    <property type="component" value="Unassembled WGS sequence"/>
</dbReference>
<evidence type="ECO:0000256" key="2">
    <source>
        <dbReference type="PIRSR" id="PIRSR000137-2"/>
    </source>
</evidence>
<dbReference type="InterPro" id="IPR000172">
    <property type="entry name" value="GMC_OxRdtase_N"/>
</dbReference>